<dbReference type="Proteomes" id="UP001370348">
    <property type="component" value="Chromosome"/>
</dbReference>
<name>A0ABZ2M875_9BACT</name>
<reference evidence="1 2" key="1">
    <citation type="submission" date="2021-12" db="EMBL/GenBank/DDBJ databases">
        <title>Discovery of the Pendulisporaceae a myxobacterial family with distinct sporulation behavior and unique specialized metabolism.</title>
        <authorList>
            <person name="Garcia R."/>
            <person name="Popoff A."/>
            <person name="Bader C.D."/>
            <person name="Loehr J."/>
            <person name="Walesch S."/>
            <person name="Walt C."/>
            <person name="Boldt J."/>
            <person name="Bunk B."/>
            <person name="Haeckl F.J.F.P.J."/>
            <person name="Gunesch A.P."/>
            <person name="Birkelbach J."/>
            <person name="Nuebel U."/>
            <person name="Pietschmann T."/>
            <person name="Bach T."/>
            <person name="Mueller R."/>
        </authorList>
    </citation>
    <scope>NUCLEOTIDE SEQUENCE [LARGE SCALE GENOMIC DNA]</scope>
    <source>
        <strain evidence="1 2">MSr11954</strain>
    </source>
</reference>
<dbReference type="RefSeq" id="WP_394828336.1">
    <property type="nucleotide sequence ID" value="NZ_CP089984.1"/>
</dbReference>
<evidence type="ECO:0000313" key="1">
    <source>
        <dbReference type="EMBL" id="WXB18707.1"/>
    </source>
</evidence>
<organism evidence="1 2">
    <name type="scientific">Pendulispora albinea</name>
    <dbReference type="NCBI Taxonomy" id="2741071"/>
    <lineage>
        <taxon>Bacteria</taxon>
        <taxon>Pseudomonadati</taxon>
        <taxon>Myxococcota</taxon>
        <taxon>Myxococcia</taxon>
        <taxon>Myxococcales</taxon>
        <taxon>Sorangiineae</taxon>
        <taxon>Pendulisporaceae</taxon>
        <taxon>Pendulispora</taxon>
    </lineage>
</organism>
<proteinExistence type="predicted"/>
<gene>
    <name evidence="1" type="ORF">LZC94_15895</name>
</gene>
<dbReference type="EMBL" id="CP089984">
    <property type="protein sequence ID" value="WXB18707.1"/>
    <property type="molecule type" value="Genomic_DNA"/>
</dbReference>
<protein>
    <submittedName>
        <fullName evidence="1">Uncharacterized protein</fullName>
    </submittedName>
</protein>
<accession>A0ABZ2M875</accession>
<sequence>MLDAVLAASLEELHAARARRAESVRAPNGGPARGTAWNRFFFEVRQCAFKFTDGVLDAVLAGSLEELYVARAGRAAVAERSGGVVRASVAARSARTGAPDPAAIDAGFDATLIARTGGRVARVAKTAVSSELTAAPDDVAIDALLDRMLELLKVRPEGVRSEELRAFLRMEKVPFRTLMKEAEEADLVVRRGEKRTTTFLAV</sequence>
<evidence type="ECO:0000313" key="2">
    <source>
        <dbReference type="Proteomes" id="UP001370348"/>
    </source>
</evidence>
<keyword evidence="2" id="KW-1185">Reference proteome</keyword>